<evidence type="ECO:0000256" key="2">
    <source>
        <dbReference type="SAM" id="MobiDB-lite"/>
    </source>
</evidence>
<evidence type="ECO:0000313" key="4">
    <source>
        <dbReference type="Proteomes" id="UP000012065"/>
    </source>
</evidence>
<sequence>MLKYHTHYRHRKAEEALQAMQAARMKIRAEAEGAELEQACERLEHTEPALDISNNGSFEAEGANSEEQPGIIEETQMDAPPEPYVQSQTPTPPPSPPPLDIQYESDESECDYEFVHAHNDPPAIRLAYLNALCDHIIRKQTVRDVEISLQNTINCIRLIPNGIPPDVRPLTTLTSVRRRLGLDTSRLLRRVPVCDKCYKRYSMEDVSAAALPAICTQTQPSCTGYGLFAALNIDWFSLTQKRSSGAIYLAILNLPRHARYQVQNVILACVISGPHEPSLENLNFVLEPIVESFKKLYAGVAIKVYNENIPPTVKQPDQNIKDYHLICIEDGLDVIAIHVWMI</sequence>
<feature type="compositionally biased region" description="Pro residues" evidence="2">
    <location>
        <begin position="90"/>
        <end position="99"/>
    </location>
</feature>
<dbReference type="EMBL" id="CAOJ01016586">
    <property type="protein sequence ID" value="CCO36943.1"/>
    <property type="molecule type" value="Genomic_DNA"/>
</dbReference>
<feature type="region of interest" description="Disordered" evidence="2">
    <location>
        <begin position="80"/>
        <end position="103"/>
    </location>
</feature>
<keyword evidence="1" id="KW-0175">Coiled coil</keyword>
<evidence type="ECO:0000313" key="3">
    <source>
        <dbReference type="EMBL" id="CCO36943.1"/>
    </source>
</evidence>
<reference evidence="3 4" key="1">
    <citation type="journal article" date="2013" name="J. Biotechnol.">
        <title>Establishment and interpretation of the genome sequence of the phytopathogenic fungus Rhizoctonia solani AG1-IB isolate 7/3/14.</title>
        <authorList>
            <person name="Wibberg D.W."/>
            <person name="Jelonek L.J."/>
            <person name="Rupp O.R."/>
            <person name="Hennig M.H."/>
            <person name="Eikmeyer F.E."/>
            <person name="Goesmann A.G."/>
            <person name="Hartmann A.H."/>
            <person name="Borriss R.B."/>
            <person name="Grosch R.G."/>
            <person name="Puehler A.P."/>
            <person name="Schlueter A.S."/>
        </authorList>
    </citation>
    <scope>NUCLEOTIDE SEQUENCE [LARGE SCALE GENOMIC DNA]</scope>
    <source>
        <strain evidence="4">AG1-IB / isolate 7/3/14</strain>
    </source>
</reference>
<protein>
    <submittedName>
        <fullName evidence="3">Uncharacterized protein</fullName>
    </submittedName>
</protein>
<accession>M5CAA7</accession>
<feature type="region of interest" description="Disordered" evidence="2">
    <location>
        <begin position="47"/>
        <end position="66"/>
    </location>
</feature>
<feature type="coiled-coil region" evidence="1">
    <location>
        <begin position="10"/>
        <end position="46"/>
    </location>
</feature>
<name>M5CAA7_THACB</name>
<proteinExistence type="predicted"/>
<gene>
    <name evidence="3" type="ORF">BN14_11092</name>
</gene>
<dbReference type="HOGENOM" id="CLU_811778_0_0_1"/>
<dbReference type="AlphaFoldDB" id="M5CAA7"/>
<organism evidence="3 4">
    <name type="scientific">Thanatephorus cucumeris (strain AG1-IB / isolate 7/3/14)</name>
    <name type="common">Lettuce bottom rot fungus</name>
    <name type="synonym">Rhizoctonia solani</name>
    <dbReference type="NCBI Taxonomy" id="1108050"/>
    <lineage>
        <taxon>Eukaryota</taxon>
        <taxon>Fungi</taxon>
        <taxon>Dikarya</taxon>
        <taxon>Basidiomycota</taxon>
        <taxon>Agaricomycotina</taxon>
        <taxon>Agaricomycetes</taxon>
        <taxon>Cantharellales</taxon>
        <taxon>Ceratobasidiaceae</taxon>
        <taxon>Rhizoctonia</taxon>
        <taxon>Rhizoctonia solani AG-1</taxon>
    </lineage>
</organism>
<comment type="caution">
    <text evidence="3">The sequence shown here is derived from an EMBL/GenBank/DDBJ whole genome shotgun (WGS) entry which is preliminary data.</text>
</comment>
<dbReference type="Proteomes" id="UP000012065">
    <property type="component" value="Unassembled WGS sequence"/>
</dbReference>
<evidence type="ECO:0000256" key="1">
    <source>
        <dbReference type="SAM" id="Coils"/>
    </source>
</evidence>